<proteinExistence type="predicted"/>
<reference evidence="1" key="1">
    <citation type="submission" date="2020-05" db="EMBL/GenBank/DDBJ databases">
        <authorList>
            <person name="Brown S."/>
            <person name="Huntemann M."/>
            <person name="Clum A."/>
            <person name="Spunde A."/>
            <person name="Palaniappan K."/>
            <person name="Ritter S."/>
            <person name="Mikhailova N."/>
            <person name="Chen I.-M."/>
            <person name="Stamatis D."/>
            <person name="Reddy T."/>
            <person name="O'Malley R."/>
            <person name="Daum C."/>
            <person name="Shapiro N."/>
            <person name="Ivanova N."/>
            <person name="Kyrpides N."/>
            <person name="Woyke T."/>
        </authorList>
    </citation>
    <scope>NUCLEOTIDE SEQUENCE</scope>
    <source>
        <strain evidence="1">DJ080</strain>
    </source>
</reference>
<accession>A0AAX0AUH5</accession>
<gene>
    <name evidence="1" type="ORF">B0H41_000225</name>
</gene>
<sequence>MATKNIEIQDSTGNIYYPHTDAAIVKFGDSNVNSTLLDLVKNISNDVILTPSMNYGMNNVIKNDSKTSASPSFTIQGKTVVNLLGKDGNCEDSNKWWPYQANLSNDSTNKVFGNNSIKITLTSTTGCLDNLLSKYNIDITKYYLISAYLKNGNATNIVLNKDAQGGGVSINSATVTSTTNFTRVGLVVKPSDLSNGNYFQALVTGASGQYAYVDGIMINEITASEYALGTNALLDNYPYVDSYSCLQNPYIEVRHDNLVRNGNGEEGIYWWIPYDISKVSLTLENGRFKLVDTNSTGKEFCYQKIKVKPNTNYYIYYNVSGTGMILVNTGVGTTSLYSGTSRGTFNSGQNSEIQISMYNYSTLATTIYFDSIMLVEGTTSPSTYKSCRIERAVLETKLTSDDSITYKNGEITGQIWWKHKTLFGKDCDINAIGDYTGFKSMQISLQEVITDMSRTLVEYDGKILKNDLWANTYSSGDMCGTSTNLLSISVSDTDTGWAETIAPNVDEVKAFMNGWKAADYFSTTNRYCAWQSVIDNSFPSATIQTTATATSTGTTATIASAVFSVGDSINVFNSAGIRKGACSVASASGNTLTLTSSANISNGDILVKNDSNIVNYCKNNIAPGYEGYQLHYKLQVPEFINDNNCIIHGDVPLFDVGDNYLYLDNGIVLNEITTPVLGNGAFYYWNHLSYPKSLFKYPNEYISSIYLNNIFNNKMMGVKGITSNSYGNERWSANSTDVDINSIYTVDYKILSTIAPQIGTISCNYSQDINSAISNIQESLNSKQVHDSIFDQIVDASLYETISIYLEMMSWTQTSSGLYSQIVVNIMPKKRIPTITFNNYKIYVGGTDTTVKTKIDSLSIKNNRIIFTVCITESTVITNVKSNGINVTADIIVDCRGRI</sequence>
<evidence type="ECO:0000313" key="1">
    <source>
        <dbReference type="EMBL" id="NRT86546.1"/>
    </source>
</evidence>
<name>A0AAX0AUH5_CLOBE</name>
<dbReference type="Gene3D" id="2.60.120.260">
    <property type="entry name" value="Galactose-binding domain-like"/>
    <property type="match status" value="1"/>
</dbReference>
<reference evidence="1" key="2">
    <citation type="journal article" date="2022" name="Nat. Biotechnol.">
        <title>Carbon-negative production of acetone and isopropanol by gas fermentation at industrial pilot scale.</title>
        <authorList>
            <person name="Liew F.E."/>
            <person name="Nogle R."/>
            <person name="Abdalla T."/>
            <person name="Rasor B.J."/>
            <person name="Canter C."/>
            <person name="Jensen R.O."/>
            <person name="Wang L."/>
            <person name="Strutz J."/>
            <person name="Chirania P."/>
            <person name="De Tissera S."/>
            <person name="Mueller A.P."/>
            <person name="Ruan Z."/>
            <person name="Gao A."/>
            <person name="Tran L."/>
            <person name="Engle N.L."/>
            <person name="Bromley J.C."/>
            <person name="Daniell J."/>
            <person name="Conrado R."/>
            <person name="Tschaplinski T.J."/>
            <person name="Giannone R.J."/>
            <person name="Hettich R.L."/>
            <person name="Karim A.S."/>
            <person name="Simpson S.D."/>
            <person name="Brown S.D."/>
            <person name="Leang C."/>
            <person name="Jewett M.C."/>
            <person name="Kopke M."/>
        </authorList>
    </citation>
    <scope>NUCLEOTIDE SEQUENCE</scope>
    <source>
        <strain evidence="1">DJ080</strain>
    </source>
</reference>
<evidence type="ECO:0000313" key="2">
    <source>
        <dbReference type="Proteomes" id="UP001193748"/>
    </source>
</evidence>
<dbReference type="RefSeq" id="WP_173710045.1">
    <property type="nucleotide sequence ID" value="NZ_JABSWW010000001.1"/>
</dbReference>
<dbReference type="AlphaFoldDB" id="A0AAX0AUH5"/>
<dbReference type="Proteomes" id="UP001193748">
    <property type="component" value="Unassembled WGS sequence"/>
</dbReference>
<comment type="caution">
    <text evidence="1">The sequence shown here is derived from an EMBL/GenBank/DDBJ whole genome shotgun (WGS) entry which is preliminary data.</text>
</comment>
<organism evidence="1 2">
    <name type="scientific">Clostridium beijerinckii</name>
    <name type="common">Clostridium MP</name>
    <dbReference type="NCBI Taxonomy" id="1520"/>
    <lineage>
        <taxon>Bacteria</taxon>
        <taxon>Bacillati</taxon>
        <taxon>Bacillota</taxon>
        <taxon>Clostridia</taxon>
        <taxon>Eubacteriales</taxon>
        <taxon>Clostridiaceae</taxon>
        <taxon>Clostridium</taxon>
    </lineage>
</organism>
<dbReference type="EMBL" id="JABSWW010000001">
    <property type="protein sequence ID" value="NRT86546.1"/>
    <property type="molecule type" value="Genomic_DNA"/>
</dbReference>
<protein>
    <submittedName>
        <fullName evidence="1">Uncharacterized protein</fullName>
    </submittedName>
</protein>